<reference evidence="2" key="3">
    <citation type="journal article" date="2004" name="J. Bacteriol.">
        <title>Cloning Serratia entomophila antifeeding genes--a putative defective prophage active against the grass grub Costelytra zealandica.</title>
        <authorList>
            <person name="Hurst M.R."/>
            <person name="Glare T.R."/>
            <person name="Jackson T.A."/>
        </authorList>
    </citation>
    <scope>NUCLEOTIDE SEQUENCE</scope>
    <source>
        <strain evidence="2">A1MO2</strain>
        <plasmid evidence="2">pADAP</plasmid>
    </source>
</reference>
<dbReference type="GO" id="GO:0007155">
    <property type="term" value="P:cell adhesion"/>
    <property type="evidence" value="ECO:0007669"/>
    <property type="project" value="InterPro"/>
</dbReference>
<protein>
    <submittedName>
        <fullName evidence="2">SefI</fullName>
    </submittedName>
</protein>
<dbReference type="AlphaFoldDB" id="Q7BQT1"/>
<dbReference type="InterPro" id="IPR036937">
    <property type="entry name" value="Adhesion_dom_fimbrial_sf"/>
</dbReference>
<organism evidence="2">
    <name type="scientific">Serratia entomophila</name>
    <dbReference type="NCBI Taxonomy" id="42906"/>
    <lineage>
        <taxon>Bacteria</taxon>
        <taxon>Pseudomonadati</taxon>
        <taxon>Pseudomonadota</taxon>
        <taxon>Gammaproteobacteria</taxon>
        <taxon>Enterobacterales</taxon>
        <taxon>Yersiniaceae</taxon>
        <taxon>Serratia</taxon>
    </lineage>
</organism>
<accession>Q7BQT1</accession>
<dbReference type="GeneID" id="75025137"/>
<dbReference type="InterPro" id="IPR008966">
    <property type="entry name" value="Adhesion_dom_sf"/>
</dbReference>
<proteinExistence type="predicted"/>
<dbReference type="Gene3D" id="2.60.40.1090">
    <property type="entry name" value="Fimbrial-type adhesion domain"/>
    <property type="match status" value="1"/>
</dbReference>
<geneLocation type="plasmid" evidence="2">
    <name>pADAP</name>
</geneLocation>
<dbReference type="InterPro" id="IPR057010">
    <property type="entry name" value="MrpH_C"/>
</dbReference>
<keyword evidence="2" id="KW-0614">Plasmid</keyword>
<name>Q7BQT1_9GAMM</name>
<evidence type="ECO:0000313" key="2">
    <source>
        <dbReference type="EMBL" id="AAR13155.1"/>
    </source>
</evidence>
<gene>
    <name evidence="2" type="primary">sefI</name>
</gene>
<dbReference type="EMBL" id="AF135182">
    <property type="protein sequence ID" value="AAR13155.1"/>
    <property type="molecule type" value="Genomic_DNA"/>
</dbReference>
<dbReference type="RefSeq" id="WP_010895788.1">
    <property type="nucleotide sequence ID" value="NZ_CAMIPL010000012.1"/>
</dbReference>
<dbReference type="SUPFAM" id="SSF49401">
    <property type="entry name" value="Bacterial adhesins"/>
    <property type="match status" value="1"/>
</dbReference>
<reference evidence="2" key="4">
    <citation type="submission" date="2017-12" db="EMBL/GenBank/DDBJ databases">
        <authorList>
            <person name="Hurst M.R.H."/>
        </authorList>
    </citation>
    <scope>NUCLEOTIDE SEQUENCE</scope>
    <source>
        <strain evidence="2">A1MO2</strain>
        <plasmid evidence="2">pADAP</plasmid>
    </source>
</reference>
<dbReference type="Pfam" id="PF24223">
    <property type="entry name" value="MrpH_C"/>
    <property type="match status" value="1"/>
</dbReference>
<dbReference type="GO" id="GO:0009289">
    <property type="term" value="C:pilus"/>
    <property type="evidence" value="ECO:0007669"/>
    <property type="project" value="InterPro"/>
</dbReference>
<reference evidence="2" key="2">
    <citation type="journal article" date="2003" name="Plasmid">
        <title>Peripheral sequences of the Serratia entomophila pADAP virulence-associated region.</title>
        <authorList>
            <person name="Hurst M.R."/>
            <person name="O'Callaghan M."/>
            <person name="Glare T.R."/>
        </authorList>
    </citation>
    <scope>NUCLEOTIDE SEQUENCE</scope>
    <source>
        <strain evidence="2">A1MO2</strain>
        <plasmid evidence="2">pADAP</plasmid>
    </source>
</reference>
<evidence type="ECO:0000259" key="1">
    <source>
        <dbReference type="Pfam" id="PF24223"/>
    </source>
</evidence>
<feature type="domain" description="Fimbrial adhesin MrpH C-terminal" evidence="1">
    <location>
        <begin position="157"/>
        <end position="268"/>
    </location>
</feature>
<sequence>MQLRHYMPNINNILMIGFIFLFKATQAQAVDLYRIEYGSGGVVTISKGEDYDSDASSGNNWNYCGSLNKATLSISNESSYIASSSGSANKKQIGTTNGNSNGNCLTAVGSLFPVTTSFIGKVNSVCVSGGTILDHFKGSMRCYGSSDFTSSIKDATCDISSGDITLDYGTILSDEVDGKSISTNATISCTGGSSQGEVSVALSLGDENVNLKNDNSLYAQLNLDGNGKSTTATIDINGSTNISLTSTLHTNGNVSSGAFSGSSVLTMTYY</sequence>
<reference evidence="2" key="1">
    <citation type="journal article" date="2000" name="J. Bacteriol.">
        <title>Plasmid-located pathogenicity determinants of Serratia entomophila, the causal agent of amber disease of grass grub, show similarity to the insecticidal toxins of Photorhabdus luminescens.</title>
        <authorList>
            <person name="Hurst M.R."/>
            <person name="Glare T.R."/>
            <person name="Jackson T.A."/>
            <person name="Ronson C.W."/>
        </authorList>
    </citation>
    <scope>NUCLEOTIDE SEQUENCE</scope>
    <source>
        <strain evidence="2">A1MO2</strain>
        <plasmid evidence="2">pADAP</plasmid>
    </source>
</reference>